<evidence type="ECO:0000256" key="2">
    <source>
        <dbReference type="PROSITE-ProRule" id="PRU00335"/>
    </source>
</evidence>
<reference evidence="5" key="1">
    <citation type="submission" date="2023-12" db="EMBL/GenBank/DDBJ databases">
        <title>Novel species in genus Nocardioides.</title>
        <authorList>
            <person name="Zhou H."/>
        </authorList>
    </citation>
    <scope>NUCLEOTIDE SEQUENCE [LARGE SCALE GENOMIC DNA]</scope>
    <source>
        <strain evidence="5">HM61</strain>
    </source>
</reference>
<organism evidence="4 5">
    <name type="scientific">Nocardioides bizhenqiangii</name>
    <dbReference type="NCBI Taxonomy" id="3095076"/>
    <lineage>
        <taxon>Bacteria</taxon>
        <taxon>Bacillati</taxon>
        <taxon>Actinomycetota</taxon>
        <taxon>Actinomycetes</taxon>
        <taxon>Propionibacteriales</taxon>
        <taxon>Nocardioidaceae</taxon>
        <taxon>Nocardioides</taxon>
    </lineage>
</organism>
<feature type="DNA-binding region" description="H-T-H motif" evidence="2">
    <location>
        <begin position="46"/>
        <end position="65"/>
    </location>
</feature>
<dbReference type="SUPFAM" id="SSF48498">
    <property type="entry name" value="Tetracyclin repressor-like, C-terminal domain"/>
    <property type="match status" value="1"/>
</dbReference>
<dbReference type="InterPro" id="IPR001647">
    <property type="entry name" value="HTH_TetR"/>
</dbReference>
<dbReference type="RefSeq" id="WP_322454637.1">
    <property type="nucleotide sequence ID" value="NZ_CP141059.1"/>
</dbReference>
<evidence type="ECO:0000313" key="4">
    <source>
        <dbReference type="EMBL" id="WQQ26241.1"/>
    </source>
</evidence>
<dbReference type="EMBL" id="CP141059">
    <property type="protein sequence ID" value="WQQ26241.1"/>
    <property type="molecule type" value="Genomic_DNA"/>
</dbReference>
<keyword evidence="1 2" id="KW-0238">DNA-binding</keyword>
<keyword evidence="5" id="KW-1185">Reference proteome</keyword>
<accession>A0ABZ0ZQK4</accession>
<dbReference type="Proteomes" id="UP001327225">
    <property type="component" value="Chromosome"/>
</dbReference>
<sequence length="241" mass="26767">MPQVPRVPGLDGRQLRWAGHNEERRLHVLEAAIDLIEERPLGSELRVQQIAERAGLVRTVVYRLFSNRVDLNRAVQLHIVGMIRERLDSTLVLTGSIDDIIHSIVGGYVDWVAEHPHLHEMAQRALGDGQPGELDRAVDQLGSDVSTLFQAGATILGHELDDDQLTTLDLLVVGLLGQVRGSVNQWVRRPERTVSPRALTEMLSRWIWYQIDGQAREMDLVLDPTVPVDRLAGAVGAKGAS</sequence>
<dbReference type="InterPro" id="IPR009057">
    <property type="entry name" value="Homeodomain-like_sf"/>
</dbReference>
<evidence type="ECO:0000259" key="3">
    <source>
        <dbReference type="PROSITE" id="PS50977"/>
    </source>
</evidence>
<dbReference type="SUPFAM" id="SSF46689">
    <property type="entry name" value="Homeodomain-like"/>
    <property type="match status" value="1"/>
</dbReference>
<protein>
    <submittedName>
        <fullName evidence="4">TetR/AcrR family transcriptional regulator</fullName>
    </submittedName>
</protein>
<proteinExistence type="predicted"/>
<evidence type="ECO:0000313" key="5">
    <source>
        <dbReference type="Proteomes" id="UP001327225"/>
    </source>
</evidence>
<dbReference type="InterPro" id="IPR036271">
    <property type="entry name" value="Tet_transcr_reg_TetR-rel_C_sf"/>
</dbReference>
<feature type="domain" description="HTH tetR-type" evidence="3">
    <location>
        <begin position="22"/>
        <end position="83"/>
    </location>
</feature>
<evidence type="ECO:0000256" key="1">
    <source>
        <dbReference type="ARBA" id="ARBA00023125"/>
    </source>
</evidence>
<dbReference type="Gene3D" id="1.10.357.10">
    <property type="entry name" value="Tetracycline Repressor, domain 2"/>
    <property type="match status" value="1"/>
</dbReference>
<name>A0ABZ0ZQK4_9ACTN</name>
<gene>
    <name evidence="4" type="ORF">SHK19_20045</name>
</gene>
<dbReference type="PROSITE" id="PS50977">
    <property type="entry name" value="HTH_TETR_2"/>
    <property type="match status" value="1"/>
</dbReference>